<dbReference type="InterPro" id="IPR011053">
    <property type="entry name" value="Single_hybrid_motif"/>
</dbReference>
<dbReference type="Pfam" id="PF00364">
    <property type="entry name" value="Biotin_lipoyl"/>
    <property type="match status" value="1"/>
</dbReference>
<sequence length="378" mass="41647">MAVMTPVRCSLRILRRLVIHCGGFKCSHGMCCNHELFKRTYWLVQHIINLIFLCVCNRCLDGCSIHLFVLSVASGQVLQFILSDIGKEGDRAFRFDSICEAQSNKASFTITSHYDGIIRKLYYDVDAIAHVVSPLVDIETDKARGHSVIEDMVETPAIFYKQSHQEIKGQKTQATPGVHCLAMENNKTPTPTADTPPKEKTPVMGPPAILRPVFTGKDRTEPLNGELFFNCCTSVTDMLLISSLYSYCFVQAASLGLLQFPVLSASVDEGCQNITFKGRLTTKHFNLITLNRLQTLGSAGQLATADLTGGTFTLSNIGSVGGMYAKLVILPPEVAIGALGKIQKLPRFNSYDEVVKAYINVSWSADHHVIDSATMSRY</sequence>
<dbReference type="PANTHER" id="PTHR43178:SF5">
    <property type="entry name" value="LIPOAMIDE ACYLTRANSFERASE COMPONENT OF BRANCHED-CHAIN ALPHA-KETO ACID DEHYDROGENASE COMPLEX, MITOCHONDRIAL"/>
    <property type="match status" value="1"/>
</dbReference>
<dbReference type="SUPFAM" id="SSF52777">
    <property type="entry name" value="CoA-dependent acyltransferases"/>
    <property type="match status" value="1"/>
</dbReference>
<comment type="subcellular location">
    <subcellularLocation>
        <location evidence="2">Mitochondrion matrix</location>
    </subcellularLocation>
</comment>
<dbReference type="Gene3D" id="3.30.559.10">
    <property type="entry name" value="Chloramphenicol acetyltransferase-like domain"/>
    <property type="match status" value="1"/>
</dbReference>
<dbReference type="AlphaFoldDB" id="A0A8C1KLJ9"/>
<keyword evidence="5 7" id="KW-0450">Lipoyl</keyword>
<dbReference type="Proteomes" id="UP000694427">
    <property type="component" value="Unplaced"/>
</dbReference>
<proteinExistence type="inferred from homology"/>
<feature type="region of interest" description="Disordered" evidence="8">
    <location>
        <begin position="187"/>
        <end position="207"/>
    </location>
</feature>
<dbReference type="InterPro" id="IPR001078">
    <property type="entry name" value="2-oxoacid_DH_actylTfrase"/>
</dbReference>
<comment type="similarity">
    <text evidence="3 7">Belongs to the 2-oxoacid dehydrogenase family.</text>
</comment>
<organism evidence="11 12">
    <name type="scientific">Cyprinus carpio</name>
    <name type="common">Common carp</name>
    <dbReference type="NCBI Taxonomy" id="7962"/>
    <lineage>
        <taxon>Eukaryota</taxon>
        <taxon>Metazoa</taxon>
        <taxon>Chordata</taxon>
        <taxon>Craniata</taxon>
        <taxon>Vertebrata</taxon>
        <taxon>Euteleostomi</taxon>
        <taxon>Actinopterygii</taxon>
        <taxon>Neopterygii</taxon>
        <taxon>Teleostei</taxon>
        <taxon>Ostariophysi</taxon>
        <taxon>Cypriniformes</taxon>
        <taxon>Cyprinidae</taxon>
        <taxon>Cyprininae</taxon>
        <taxon>Cyprinus</taxon>
    </lineage>
</organism>
<keyword evidence="12" id="KW-1185">Reference proteome</keyword>
<dbReference type="GO" id="GO:0031405">
    <property type="term" value="F:lipoic acid binding"/>
    <property type="evidence" value="ECO:0007669"/>
    <property type="project" value="TreeGrafter"/>
</dbReference>
<evidence type="ECO:0000256" key="1">
    <source>
        <dbReference type="ARBA" id="ARBA00001938"/>
    </source>
</evidence>
<dbReference type="InterPro" id="IPR000089">
    <property type="entry name" value="Biotin_lipoyl"/>
</dbReference>
<evidence type="ECO:0000313" key="11">
    <source>
        <dbReference type="Ensembl" id="ENSCCRP00010048242.1"/>
    </source>
</evidence>
<dbReference type="EC" id="2.3.1.-" evidence="7"/>
<evidence type="ECO:0000256" key="6">
    <source>
        <dbReference type="ARBA" id="ARBA00023315"/>
    </source>
</evidence>
<feature type="domain" description="2-oxoacid dehydrogenase acyltransferase catalytic" evidence="9">
    <location>
        <begin position="289"/>
        <end position="378"/>
    </location>
</feature>
<dbReference type="GO" id="GO:0016407">
    <property type="term" value="F:acetyltransferase activity"/>
    <property type="evidence" value="ECO:0007669"/>
    <property type="project" value="TreeGrafter"/>
</dbReference>
<dbReference type="GO" id="GO:0005759">
    <property type="term" value="C:mitochondrial matrix"/>
    <property type="evidence" value="ECO:0007669"/>
    <property type="project" value="UniProtKB-SubCell"/>
</dbReference>
<name>A0A8C1KLJ9_CYPCA</name>
<dbReference type="Gene3D" id="2.40.50.100">
    <property type="match status" value="1"/>
</dbReference>
<dbReference type="PANTHER" id="PTHR43178">
    <property type="entry name" value="DIHYDROLIPOAMIDE ACETYLTRANSFERASE COMPONENT OF PYRUVATE DEHYDROGENASE COMPLEX"/>
    <property type="match status" value="1"/>
</dbReference>
<accession>A0A8C1KLJ9</accession>
<evidence type="ECO:0000259" key="9">
    <source>
        <dbReference type="Pfam" id="PF00198"/>
    </source>
</evidence>
<evidence type="ECO:0000256" key="3">
    <source>
        <dbReference type="ARBA" id="ARBA00007317"/>
    </source>
</evidence>
<protein>
    <recommendedName>
        <fullName evidence="7">Dihydrolipoamide acetyltransferase component of pyruvate dehydrogenase complex</fullName>
        <ecNumber evidence="7">2.3.1.-</ecNumber>
    </recommendedName>
</protein>
<comment type="cofactor">
    <cofactor evidence="1 7">
        <name>(R)-lipoate</name>
        <dbReference type="ChEBI" id="CHEBI:83088"/>
    </cofactor>
</comment>
<keyword evidence="6 7" id="KW-0012">Acyltransferase</keyword>
<evidence type="ECO:0000256" key="7">
    <source>
        <dbReference type="RuleBase" id="RU003423"/>
    </source>
</evidence>
<evidence type="ECO:0000256" key="5">
    <source>
        <dbReference type="ARBA" id="ARBA00022823"/>
    </source>
</evidence>
<feature type="domain" description="Lipoyl-binding" evidence="10">
    <location>
        <begin position="87"/>
        <end position="138"/>
    </location>
</feature>
<dbReference type="InterPro" id="IPR050743">
    <property type="entry name" value="2-oxoacid_DH_E2_comp"/>
</dbReference>
<evidence type="ECO:0000313" key="12">
    <source>
        <dbReference type="Proteomes" id="UP000694427"/>
    </source>
</evidence>
<dbReference type="Ensembl" id="ENSCCRT00010052884.1">
    <property type="protein sequence ID" value="ENSCCRP00010048242.1"/>
    <property type="gene ID" value="ENSCCRG00010020398.1"/>
</dbReference>
<dbReference type="Pfam" id="PF00198">
    <property type="entry name" value="2-oxoacid_dh"/>
    <property type="match status" value="1"/>
</dbReference>
<evidence type="ECO:0000259" key="10">
    <source>
        <dbReference type="Pfam" id="PF00364"/>
    </source>
</evidence>
<reference evidence="11" key="2">
    <citation type="submission" date="2025-09" db="UniProtKB">
        <authorList>
            <consortium name="Ensembl"/>
        </authorList>
    </citation>
    <scope>IDENTIFICATION</scope>
</reference>
<evidence type="ECO:0000256" key="8">
    <source>
        <dbReference type="SAM" id="MobiDB-lite"/>
    </source>
</evidence>
<dbReference type="CDD" id="cd06849">
    <property type="entry name" value="lipoyl_domain"/>
    <property type="match status" value="1"/>
</dbReference>
<dbReference type="InterPro" id="IPR023213">
    <property type="entry name" value="CAT-like_dom_sf"/>
</dbReference>
<evidence type="ECO:0000256" key="4">
    <source>
        <dbReference type="ARBA" id="ARBA00022679"/>
    </source>
</evidence>
<reference evidence="11" key="1">
    <citation type="submission" date="2025-08" db="UniProtKB">
        <authorList>
            <consortium name="Ensembl"/>
        </authorList>
    </citation>
    <scope>IDENTIFICATION</scope>
</reference>
<evidence type="ECO:0000256" key="2">
    <source>
        <dbReference type="ARBA" id="ARBA00004305"/>
    </source>
</evidence>
<dbReference type="SUPFAM" id="SSF51230">
    <property type="entry name" value="Single hybrid motif"/>
    <property type="match status" value="1"/>
</dbReference>
<keyword evidence="4 7" id="KW-0808">Transferase</keyword>